<dbReference type="EMBL" id="JZCR01000006">
    <property type="protein sequence ID" value="KJW13356.1"/>
    <property type="molecule type" value="Genomic_DNA"/>
</dbReference>
<evidence type="ECO:0000256" key="1">
    <source>
        <dbReference type="SAM" id="SignalP"/>
    </source>
</evidence>
<gene>
    <name evidence="2" type="ORF">VC81_02515</name>
</gene>
<dbReference type="Proteomes" id="UP000033491">
    <property type="component" value="Unassembled WGS sequence"/>
</dbReference>
<evidence type="ECO:0008006" key="4">
    <source>
        <dbReference type="Google" id="ProtNLM"/>
    </source>
</evidence>
<dbReference type="Pfam" id="PF06028">
    <property type="entry name" value="DUF915"/>
    <property type="match status" value="1"/>
</dbReference>
<dbReference type="InterPro" id="IPR010315">
    <property type="entry name" value="DUF915_hydro-like"/>
</dbReference>
<sequence length="281" mass="31808">MQSLKRQLVLALCLGGWGIWGLVPAAQAATIAPADVVPTLFFHGSDSSYHAERHMVGAAKHAKVTKSVIRADVSARGKVKLIGKFRPTSPTPIVEVNYRNSRNFNYRTDGRWARNVVRKLQSVYHFKRMNMVGHSMGNMAIMYYLLANGTNRQLPQLQKQVSLGGHYDGVLGEGDWPHRIRLAKSGRPTPMDTAYRQLLALRQRYPWHQVRVLNIYGDLGDGTDSDGRVANNSSRSLRYLVAHRALSYRDKQFKGRNAQHSKLHHNAQVDRTLIKFLWNKA</sequence>
<organism evidence="2 3">
    <name type="scientific">Levilactobacillus spicheri</name>
    <dbReference type="NCBI Taxonomy" id="216463"/>
    <lineage>
        <taxon>Bacteria</taxon>
        <taxon>Bacillati</taxon>
        <taxon>Bacillota</taxon>
        <taxon>Bacilli</taxon>
        <taxon>Lactobacillales</taxon>
        <taxon>Lactobacillaceae</taxon>
        <taxon>Levilactobacillus</taxon>
    </lineage>
</organism>
<protein>
    <recommendedName>
        <fullName evidence="4">Alpha/beta hydrolase</fullName>
    </recommendedName>
</protein>
<feature type="chain" id="PRO_5002465886" description="Alpha/beta hydrolase" evidence="1">
    <location>
        <begin position="29"/>
        <end position="281"/>
    </location>
</feature>
<proteinExistence type="predicted"/>
<dbReference type="InterPro" id="IPR029058">
    <property type="entry name" value="AB_hydrolase_fold"/>
</dbReference>
<accession>A0A0F3RTQ1</accession>
<reference evidence="2 3" key="1">
    <citation type="submission" date="2015-03" db="EMBL/GenBank/DDBJ databases">
        <authorList>
            <person name="Zheng J."/>
            <person name="Ganezle M."/>
        </authorList>
    </citation>
    <scope>NUCLEOTIDE SEQUENCE [LARGE SCALE GENOMIC DNA]</scope>
    <source>
        <strain evidence="2 3">LP38</strain>
    </source>
</reference>
<dbReference type="Gene3D" id="3.40.50.1820">
    <property type="entry name" value="alpha/beta hydrolase"/>
    <property type="match status" value="1"/>
</dbReference>
<dbReference type="AlphaFoldDB" id="A0A0F3RTQ1"/>
<name>A0A0F3RTQ1_9LACO</name>
<dbReference type="OrthoDB" id="503948at2"/>
<evidence type="ECO:0000313" key="2">
    <source>
        <dbReference type="EMBL" id="KJW13356.1"/>
    </source>
</evidence>
<dbReference type="RefSeq" id="WP_045806582.1">
    <property type="nucleotide sequence ID" value="NZ_JZCR01000006.1"/>
</dbReference>
<evidence type="ECO:0000313" key="3">
    <source>
        <dbReference type="Proteomes" id="UP000033491"/>
    </source>
</evidence>
<dbReference type="SUPFAM" id="SSF53474">
    <property type="entry name" value="alpha/beta-Hydrolases"/>
    <property type="match status" value="1"/>
</dbReference>
<feature type="signal peptide" evidence="1">
    <location>
        <begin position="1"/>
        <end position="28"/>
    </location>
</feature>
<dbReference type="PATRIC" id="fig|216463.3.peg.2318"/>
<comment type="caution">
    <text evidence="2">The sequence shown here is derived from an EMBL/GenBank/DDBJ whole genome shotgun (WGS) entry which is preliminary data.</text>
</comment>
<keyword evidence="1" id="KW-0732">Signal</keyword>
<dbReference type="STRING" id="216463.VC81_02515"/>